<name>A0A5C1ASF1_9BACT</name>
<dbReference type="Gene3D" id="3.90.550.10">
    <property type="entry name" value="Spore Coat Polysaccharide Biosynthesis Protein SpsA, Chain A"/>
    <property type="match status" value="1"/>
</dbReference>
<dbReference type="GO" id="GO:0016757">
    <property type="term" value="F:glycosyltransferase activity"/>
    <property type="evidence" value="ECO:0007669"/>
    <property type="project" value="UniProtKB-KW"/>
</dbReference>
<evidence type="ECO:0000259" key="4">
    <source>
        <dbReference type="Pfam" id="PF00535"/>
    </source>
</evidence>
<dbReference type="OrthoDB" id="9771846at2"/>
<organism evidence="5 6">
    <name type="scientific">Limnoglobus roseus</name>
    <dbReference type="NCBI Taxonomy" id="2598579"/>
    <lineage>
        <taxon>Bacteria</taxon>
        <taxon>Pseudomonadati</taxon>
        <taxon>Planctomycetota</taxon>
        <taxon>Planctomycetia</taxon>
        <taxon>Gemmatales</taxon>
        <taxon>Gemmataceae</taxon>
        <taxon>Limnoglobus</taxon>
    </lineage>
</organism>
<dbReference type="Pfam" id="PF00535">
    <property type="entry name" value="Glycos_transf_2"/>
    <property type="match status" value="1"/>
</dbReference>
<dbReference type="PANTHER" id="PTHR43179:SF12">
    <property type="entry name" value="GALACTOFURANOSYLTRANSFERASE GLFT2"/>
    <property type="match status" value="1"/>
</dbReference>
<comment type="similarity">
    <text evidence="1">Belongs to the glycosyltransferase 2 family.</text>
</comment>
<dbReference type="InterPro" id="IPR001173">
    <property type="entry name" value="Glyco_trans_2-like"/>
</dbReference>
<dbReference type="Proteomes" id="UP000324974">
    <property type="component" value="Chromosome"/>
</dbReference>
<dbReference type="PANTHER" id="PTHR43179">
    <property type="entry name" value="RHAMNOSYLTRANSFERASE WBBL"/>
    <property type="match status" value="1"/>
</dbReference>
<evidence type="ECO:0000313" key="6">
    <source>
        <dbReference type="Proteomes" id="UP000324974"/>
    </source>
</evidence>
<keyword evidence="2" id="KW-0328">Glycosyltransferase</keyword>
<dbReference type="SUPFAM" id="SSF53448">
    <property type="entry name" value="Nucleotide-diphospho-sugar transferases"/>
    <property type="match status" value="1"/>
</dbReference>
<gene>
    <name evidence="5" type="ORF">PX52LOC_08152</name>
</gene>
<dbReference type="KEGG" id="lrs:PX52LOC_08152"/>
<evidence type="ECO:0000256" key="2">
    <source>
        <dbReference type="ARBA" id="ARBA00022676"/>
    </source>
</evidence>
<evidence type="ECO:0000256" key="3">
    <source>
        <dbReference type="ARBA" id="ARBA00022679"/>
    </source>
</evidence>
<evidence type="ECO:0000313" key="5">
    <source>
        <dbReference type="EMBL" id="QEL21023.1"/>
    </source>
</evidence>
<feature type="domain" description="Glycosyltransferase 2-like" evidence="4">
    <location>
        <begin position="22"/>
        <end position="196"/>
    </location>
</feature>
<proteinExistence type="inferred from homology"/>
<keyword evidence="6" id="KW-1185">Reference proteome</keyword>
<dbReference type="InterPro" id="IPR029044">
    <property type="entry name" value="Nucleotide-diphossugar_trans"/>
</dbReference>
<evidence type="ECO:0000256" key="1">
    <source>
        <dbReference type="ARBA" id="ARBA00006739"/>
    </source>
</evidence>
<dbReference type="AlphaFoldDB" id="A0A5C1ASF1"/>
<dbReference type="EMBL" id="CP042425">
    <property type="protein sequence ID" value="QEL21023.1"/>
    <property type="molecule type" value="Genomic_DNA"/>
</dbReference>
<keyword evidence="3 5" id="KW-0808">Transferase</keyword>
<dbReference type="RefSeq" id="WP_149115267.1">
    <property type="nucleotide sequence ID" value="NZ_CP042425.1"/>
</dbReference>
<dbReference type="CDD" id="cd04186">
    <property type="entry name" value="GT_2_like_c"/>
    <property type="match status" value="1"/>
</dbReference>
<protein>
    <submittedName>
        <fullName evidence="5">GT2 family glycosyltransferase</fullName>
    </submittedName>
</protein>
<accession>A0A5C1ASF1</accession>
<sequence length="338" mass="38131">MTETLPLPTAPTSPPRNDRLWVVLVNFNGLDDTRKCLRSLADVPDAVSVVVVDNASKENAVPILQREFPWADFVRSEVNGGWAGGNNLGVQHALARGAEWAILLNNDTVVPPRFVRRLTEAAEAFPNYGVLGPVILFMDEPTKVQTTGVVFNRPDRDGFFQPIDVPHDAEGRVGVVECDIVNGCCLMIRRDVVEKIGLVDEAFFLIHEESDWCLRAQAVTKCGIVADAIVWHKGSSSFQREGKKLQRYYDARNLVRLLRKHRNRPTARRFLKGFRHYLGYAFHRYAHERGRGFRDSADAVLEGVYDGLTGRYGPRQDRWRPGLGLLRMAAGLVWRVKK</sequence>
<reference evidence="6" key="1">
    <citation type="submission" date="2019-08" db="EMBL/GenBank/DDBJ databases">
        <title>Limnoglobus roseus gen. nov., sp. nov., a novel freshwater planctomycete with a giant genome from the family Gemmataceae.</title>
        <authorList>
            <person name="Kulichevskaya I.S."/>
            <person name="Naumoff D.G."/>
            <person name="Miroshnikov K."/>
            <person name="Ivanova A."/>
            <person name="Philippov D.A."/>
            <person name="Hakobyan A."/>
            <person name="Rijpstra I.C."/>
            <person name="Sinninghe Damste J.S."/>
            <person name="Liesack W."/>
            <person name="Dedysh S.N."/>
        </authorList>
    </citation>
    <scope>NUCLEOTIDE SEQUENCE [LARGE SCALE GENOMIC DNA]</scope>
    <source>
        <strain evidence="6">PX52</strain>
    </source>
</reference>